<keyword evidence="9 15" id="KW-0067">ATP-binding</keyword>
<evidence type="ECO:0000256" key="5">
    <source>
        <dbReference type="ARBA" id="ARBA00022605"/>
    </source>
</evidence>
<dbReference type="InterPro" id="IPR011607">
    <property type="entry name" value="MGS-like_dom"/>
</dbReference>
<accession>A0A7W9W8J7</accession>
<dbReference type="SUPFAM" id="SSF52440">
    <property type="entry name" value="PreATP-grasp domain"/>
    <property type="match status" value="1"/>
</dbReference>
<dbReference type="FunFam" id="3.30.1490.20:FF:000001">
    <property type="entry name" value="Carbamoyl-phosphate synthase large chain"/>
    <property type="match status" value="1"/>
</dbReference>
<evidence type="ECO:0000256" key="15">
    <source>
        <dbReference type="PROSITE-ProRule" id="PRU00409"/>
    </source>
</evidence>
<dbReference type="UniPathway" id="UPA00070">
    <property type="reaction ID" value="UER00115"/>
</dbReference>
<dbReference type="FunFam" id="3.40.50.20:FF:000002">
    <property type="entry name" value="Carbamoyl-phosphate synthase large chain"/>
    <property type="match status" value="1"/>
</dbReference>
<keyword evidence="19" id="KW-1185">Reference proteome</keyword>
<keyword evidence="4 18" id="KW-0436">Ligase</keyword>
<dbReference type="FunFam" id="3.30.470.20:FF:000026">
    <property type="entry name" value="Carbamoyl-phosphate synthase large chain"/>
    <property type="match status" value="1"/>
</dbReference>
<keyword evidence="12" id="KW-0464">Manganese</keyword>
<dbReference type="NCBIfam" id="NF003671">
    <property type="entry name" value="PRK05294.1"/>
    <property type="match status" value="1"/>
</dbReference>
<dbReference type="GO" id="GO:0004087">
    <property type="term" value="F:carbamoyl-phosphate synthase (ammonia) activity"/>
    <property type="evidence" value="ECO:0007669"/>
    <property type="project" value="UniProtKB-EC"/>
</dbReference>
<evidence type="ECO:0000259" key="17">
    <source>
        <dbReference type="PROSITE" id="PS51855"/>
    </source>
</evidence>
<dbReference type="GO" id="GO:0004088">
    <property type="term" value="F:carbamoyl-phosphate synthase (glutamine-hydrolyzing) activity"/>
    <property type="evidence" value="ECO:0007669"/>
    <property type="project" value="UniProtKB-EC"/>
</dbReference>
<reference evidence="18 19" key="1">
    <citation type="submission" date="2020-08" db="EMBL/GenBank/DDBJ databases">
        <title>Genomic Encyclopedia of Type Strains, Phase IV (KMG-IV): sequencing the most valuable type-strain genomes for metagenomic binning, comparative biology and taxonomic classification.</title>
        <authorList>
            <person name="Goeker M."/>
        </authorList>
    </citation>
    <scope>NUCLEOTIDE SEQUENCE [LARGE SCALE GENOMIC DNA]</scope>
    <source>
        <strain evidence="18 19">DSM 23562</strain>
    </source>
</reference>
<evidence type="ECO:0000256" key="10">
    <source>
        <dbReference type="ARBA" id="ARBA00022842"/>
    </source>
</evidence>
<dbReference type="SUPFAM" id="SSF52335">
    <property type="entry name" value="Methylglyoxal synthase-like"/>
    <property type="match status" value="1"/>
</dbReference>
<comment type="similarity">
    <text evidence="2">Belongs to the CarB family.</text>
</comment>
<dbReference type="Pfam" id="PF25596">
    <property type="entry name" value="CPSase_L_D1"/>
    <property type="match status" value="1"/>
</dbReference>
<dbReference type="GO" id="GO:0005524">
    <property type="term" value="F:ATP binding"/>
    <property type="evidence" value="ECO:0007669"/>
    <property type="project" value="UniProtKB-UniRule"/>
</dbReference>
<dbReference type="GO" id="GO:0006526">
    <property type="term" value="P:L-arginine biosynthetic process"/>
    <property type="evidence" value="ECO:0007669"/>
    <property type="project" value="UniProtKB-KW"/>
</dbReference>
<evidence type="ECO:0000313" key="18">
    <source>
        <dbReference type="EMBL" id="MBB6051662.1"/>
    </source>
</evidence>
<dbReference type="InterPro" id="IPR005479">
    <property type="entry name" value="CPAse_ATP-bd"/>
</dbReference>
<evidence type="ECO:0000256" key="12">
    <source>
        <dbReference type="ARBA" id="ARBA00023211"/>
    </source>
</evidence>
<evidence type="ECO:0000256" key="4">
    <source>
        <dbReference type="ARBA" id="ARBA00022598"/>
    </source>
</evidence>
<keyword evidence="6" id="KW-0479">Metal-binding</keyword>
<dbReference type="PRINTS" id="PR00098">
    <property type="entry name" value="CPSASE"/>
</dbReference>
<dbReference type="GO" id="GO:0005737">
    <property type="term" value="C:cytoplasm"/>
    <property type="evidence" value="ECO:0007669"/>
    <property type="project" value="TreeGrafter"/>
</dbReference>
<comment type="pathway">
    <text evidence="1">Amino-acid biosynthesis; L-arginine biosynthesis; carbamoyl phosphate from bicarbonate: step 1/1.</text>
</comment>
<dbReference type="PROSITE" id="PS00867">
    <property type="entry name" value="CPSASE_2"/>
    <property type="match status" value="1"/>
</dbReference>
<dbReference type="PANTHER" id="PTHR11405">
    <property type="entry name" value="CARBAMOYLTRANSFERASE FAMILY MEMBER"/>
    <property type="match status" value="1"/>
</dbReference>
<dbReference type="Gene3D" id="3.30.470.20">
    <property type="entry name" value="ATP-grasp fold, B domain"/>
    <property type="match status" value="1"/>
</dbReference>
<feature type="domain" description="ATP-grasp" evidence="16">
    <location>
        <begin position="123"/>
        <end position="313"/>
    </location>
</feature>
<dbReference type="Proteomes" id="UP000520814">
    <property type="component" value="Unassembled WGS sequence"/>
</dbReference>
<keyword evidence="10" id="KW-0460">Magnesium</keyword>
<dbReference type="InterPro" id="IPR033937">
    <property type="entry name" value="MGS_CPS_CarB"/>
</dbReference>
<dbReference type="Pfam" id="PF02142">
    <property type="entry name" value="MGS"/>
    <property type="match status" value="1"/>
</dbReference>
<dbReference type="PROSITE" id="PS50975">
    <property type="entry name" value="ATP_GRASP"/>
    <property type="match status" value="1"/>
</dbReference>
<evidence type="ECO:0000256" key="9">
    <source>
        <dbReference type="ARBA" id="ARBA00022840"/>
    </source>
</evidence>
<keyword evidence="8 15" id="KW-0547">Nucleotide-binding</keyword>
<dbReference type="SMART" id="SM00851">
    <property type="entry name" value="MGS"/>
    <property type="match status" value="1"/>
</dbReference>
<dbReference type="EMBL" id="JACHGW010000003">
    <property type="protein sequence ID" value="MBB6051662.1"/>
    <property type="molecule type" value="Genomic_DNA"/>
</dbReference>
<evidence type="ECO:0000256" key="1">
    <source>
        <dbReference type="ARBA" id="ARBA00005077"/>
    </source>
</evidence>
<dbReference type="EC" id="6.3.5.5" evidence="18"/>
<dbReference type="GO" id="GO:0046872">
    <property type="term" value="F:metal ion binding"/>
    <property type="evidence" value="ECO:0007669"/>
    <property type="project" value="UniProtKB-KW"/>
</dbReference>
<dbReference type="PANTHER" id="PTHR11405:SF53">
    <property type="entry name" value="CARBAMOYL-PHOSPHATE SYNTHASE [AMMONIA], MITOCHONDRIAL"/>
    <property type="match status" value="1"/>
</dbReference>
<proteinExistence type="inferred from homology"/>
<dbReference type="CDD" id="cd01424">
    <property type="entry name" value="MGS_CPS_II"/>
    <property type="match status" value="1"/>
</dbReference>
<dbReference type="Pfam" id="PF02786">
    <property type="entry name" value="CPSase_L_D2"/>
    <property type="match status" value="1"/>
</dbReference>
<name>A0A7W9W8J7_ARMRO</name>
<evidence type="ECO:0000256" key="2">
    <source>
        <dbReference type="ARBA" id="ARBA00009799"/>
    </source>
</evidence>
<feature type="domain" description="MGS-like" evidence="17">
    <location>
        <begin position="382"/>
        <end position="521"/>
    </location>
</feature>
<organism evidence="18 19">
    <name type="scientific">Armatimonas rosea</name>
    <dbReference type="NCBI Taxonomy" id="685828"/>
    <lineage>
        <taxon>Bacteria</taxon>
        <taxon>Bacillati</taxon>
        <taxon>Armatimonadota</taxon>
        <taxon>Armatimonadia</taxon>
        <taxon>Armatimonadales</taxon>
        <taxon>Armatimonadaceae</taxon>
        <taxon>Armatimonas</taxon>
    </lineage>
</organism>
<evidence type="ECO:0000256" key="3">
    <source>
        <dbReference type="ARBA" id="ARBA00022571"/>
    </source>
</evidence>
<dbReference type="InterPro" id="IPR011761">
    <property type="entry name" value="ATP-grasp"/>
</dbReference>
<comment type="caution">
    <text evidence="18">The sequence shown here is derived from an EMBL/GenBank/DDBJ whole genome shotgun (WGS) entry which is preliminary data.</text>
</comment>
<evidence type="ECO:0000256" key="6">
    <source>
        <dbReference type="ARBA" id="ARBA00022723"/>
    </source>
</evidence>
<comment type="catalytic activity">
    <reaction evidence="13">
        <text>hydrogencarbonate + NH4(+) + 2 ATP = carbamoyl phosphate + 2 ADP + phosphate + 2 H(+)</text>
        <dbReference type="Rhea" id="RHEA:18029"/>
        <dbReference type="ChEBI" id="CHEBI:15378"/>
        <dbReference type="ChEBI" id="CHEBI:17544"/>
        <dbReference type="ChEBI" id="CHEBI:28938"/>
        <dbReference type="ChEBI" id="CHEBI:30616"/>
        <dbReference type="ChEBI" id="CHEBI:43474"/>
        <dbReference type="ChEBI" id="CHEBI:58228"/>
        <dbReference type="ChEBI" id="CHEBI:456216"/>
        <dbReference type="EC" id="6.3.4.16"/>
    </reaction>
</comment>
<dbReference type="Gene3D" id="3.40.50.20">
    <property type="match status" value="1"/>
</dbReference>
<dbReference type="InterPro" id="IPR058047">
    <property type="entry name" value="CPSase_preATP-grasp"/>
</dbReference>
<gene>
    <name evidence="18" type="ORF">HNQ39_003472</name>
</gene>
<keyword evidence="7" id="KW-0677">Repeat</keyword>
<dbReference type="GO" id="GO:0044205">
    <property type="term" value="P:'de novo' UMP biosynthetic process"/>
    <property type="evidence" value="ECO:0007669"/>
    <property type="project" value="UniProtKB-UniPathway"/>
</dbReference>
<sequence length="521" mass="56469">MKKKILVLGSGPIRIGQGIEFDYCTVHCVWALREAGYEAIVLNNNPETVSTDFDTSDKLYFEPLTAEDVLNVIDRESPIEGVIVQFGGQTAINLARPLVEAGVKILGSSADSIDLAEDREQFEKLLRELDIPKPDGRAVVSAEAALEVAREIGYPCLVRPSYVLGGRAMEIVQSDEELASYMKYAVDVSPKAPILVDRYIIGKELEVDCISDGERCLLPGIMEHIERAGVHSGDSMAVYPPQTVSQKTKDLIAEYAIKLAKAMNVVGLMNIQFVCEGEIPYVIEVNPRSSRTVPYLSKITGIPMVKAATRCILGEGLESQGYENGLFPEQANPAVKAPVFSFQKLVGVDNTLGPEMKSTGEILGQDLDYPRALFKALVASGINLPLKKAVLATLADADKPEALPLLKDFVAQGFQIYATGGTAKFLAANGVEATPVNKISEGKPDLIDLIYSGEVGLLINTISKDRRIEQEGALIRRASVERSVPCLTSLDTARALLTALESYNRGEEMGVRTVDEYLSGG</sequence>
<dbReference type="InterPro" id="IPR005483">
    <property type="entry name" value="CPSase_dom"/>
</dbReference>
<evidence type="ECO:0000256" key="11">
    <source>
        <dbReference type="ARBA" id="ARBA00022975"/>
    </source>
</evidence>
<dbReference type="InterPro" id="IPR016185">
    <property type="entry name" value="PreATP-grasp_dom_sf"/>
</dbReference>
<dbReference type="AlphaFoldDB" id="A0A7W9W8J7"/>
<keyword evidence="5" id="KW-0028">Amino-acid biosynthesis</keyword>
<evidence type="ECO:0000256" key="13">
    <source>
        <dbReference type="ARBA" id="ARBA00047359"/>
    </source>
</evidence>
<evidence type="ECO:0000256" key="7">
    <source>
        <dbReference type="ARBA" id="ARBA00022737"/>
    </source>
</evidence>
<dbReference type="PROSITE" id="PS00866">
    <property type="entry name" value="CPSASE_1"/>
    <property type="match status" value="1"/>
</dbReference>
<dbReference type="PROSITE" id="PS51855">
    <property type="entry name" value="MGS"/>
    <property type="match status" value="1"/>
</dbReference>
<dbReference type="InterPro" id="IPR036914">
    <property type="entry name" value="MGS-like_dom_sf"/>
</dbReference>
<dbReference type="GO" id="GO:0006541">
    <property type="term" value="P:glutamine metabolic process"/>
    <property type="evidence" value="ECO:0007669"/>
    <property type="project" value="TreeGrafter"/>
</dbReference>
<keyword evidence="11" id="KW-0665">Pyrimidine biosynthesis</keyword>
<protein>
    <submittedName>
        <fullName evidence="18">Carbamoyl-phosphate synthase large subunit</fullName>
        <ecNumber evidence="18">6.3.5.5</ecNumber>
    </submittedName>
</protein>
<evidence type="ECO:0000313" key="19">
    <source>
        <dbReference type="Proteomes" id="UP000520814"/>
    </source>
</evidence>
<keyword evidence="3" id="KW-0055">Arginine biosynthesis</keyword>
<evidence type="ECO:0000256" key="14">
    <source>
        <dbReference type="ARBA" id="ARBA00048816"/>
    </source>
</evidence>
<evidence type="ECO:0000259" key="16">
    <source>
        <dbReference type="PROSITE" id="PS50975"/>
    </source>
</evidence>
<evidence type="ECO:0000256" key="8">
    <source>
        <dbReference type="ARBA" id="ARBA00022741"/>
    </source>
</evidence>
<dbReference type="Gene3D" id="3.40.50.1380">
    <property type="entry name" value="Methylglyoxal synthase-like domain"/>
    <property type="match status" value="1"/>
</dbReference>
<comment type="catalytic activity">
    <reaction evidence="14">
        <text>hydrogencarbonate + L-glutamine + 2 ATP + H2O = carbamoyl phosphate + L-glutamate + 2 ADP + phosphate + 2 H(+)</text>
        <dbReference type="Rhea" id="RHEA:18633"/>
        <dbReference type="ChEBI" id="CHEBI:15377"/>
        <dbReference type="ChEBI" id="CHEBI:15378"/>
        <dbReference type="ChEBI" id="CHEBI:17544"/>
        <dbReference type="ChEBI" id="CHEBI:29985"/>
        <dbReference type="ChEBI" id="CHEBI:30616"/>
        <dbReference type="ChEBI" id="CHEBI:43474"/>
        <dbReference type="ChEBI" id="CHEBI:58228"/>
        <dbReference type="ChEBI" id="CHEBI:58359"/>
        <dbReference type="ChEBI" id="CHEBI:456216"/>
        <dbReference type="EC" id="6.3.5.5"/>
    </reaction>
</comment>
<dbReference type="SUPFAM" id="SSF56059">
    <property type="entry name" value="Glutathione synthetase ATP-binding domain-like"/>
    <property type="match status" value="1"/>
</dbReference>